<feature type="transmembrane region" description="Helical" evidence="2">
    <location>
        <begin position="201"/>
        <end position="218"/>
    </location>
</feature>
<evidence type="ECO:0000256" key="2">
    <source>
        <dbReference type="SAM" id="Phobius"/>
    </source>
</evidence>
<dbReference type="Gene3D" id="3.10.310.50">
    <property type="match status" value="1"/>
</dbReference>
<evidence type="ECO:0000313" key="6">
    <source>
        <dbReference type="Proteomes" id="UP000316225"/>
    </source>
</evidence>
<organism evidence="5 6">
    <name type="scientific">Paracoccus sulfuroxidans</name>
    <dbReference type="NCBI Taxonomy" id="384678"/>
    <lineage>
        <taxon>Bacteria</taxon>
        <taxon>Pseudomonadati</taxon>
        <taxon>Pseudomonadota</taxon>
        <taxon>Alphaproteobacteria</taxon>
        <taxon>Rhodobacterales</taxon>
        <taxon>Paracoccaceae</taxon>
        <taxon>Paracoccus</taxon>
    </lineage>
</organism>
<proteinExistence type="predicted"/>
<keyword evidence="3" id="KW-0732">Signal</keyword>
<comment type="caution">
    <text evidence="5">The sequence shown here is derived from an EMBL/GenBank/DDBJ whole genome shotgun (WGS) entry which is preliminary data.</text>
</comment>
<feature type="chain" id="PRO_5021903886" description="TPM domain-containing protein" evidence="3">
    <location>
        <begin position="28"/>
        <end position="322"/>
    </location>
</feature>
<dbReference type="RefSeq" id="WP_242007901.1">
    <property type="nucleotide sequence ID" value="NZ_VLKU01000002.1"/>
</dbReference>
<feature type="compositionally biased region" description="Gly residues" evidence="1">
    <location>
        <begin position="300"/>
        <end position="322"/>
    </location>
</feature>
<evidence type="ECO:0000259" key="4">
    <source>
        <dbReference type="Pfam" id="PF04536"/>
    </source>
</evidence>
<keyword evidence="6" id="KW-1185">Reference proteome</keyword>
<reference evidence="5 6" key="1">
    <citation type="journal article" date="2015" name="Stand. Genomic Sci.">
        <title>Genomic Encyclopedia of Bacterial and Archaeal Type Strains, Phase III: the genomes of soil and plant-associated and newly described type strains.</title>
        <authorList>
            <person name="Whitman W.B."/>
            <person name="Woyke T."/>
            <person name="Klenk H.P."/>
            <person name="Zhou Y."/>
            <person name="Lilburn T.G."/>
            <person name="Beck B.J."/>
            <person name="De Vos P."/>
            <person name="Vandamme P."/>
            <person name="Eisen J.A."/>
            <person name="Garrity G."/>
            <person name="Hugenholtz P."/>
            <person name="Kyrpides N.C."/>
        </authorList>
    </citation>
    <scope>NUCLEOTIDE SEQUENCE [LARGE SCALE GENOMIC DNA]</scope>
    <source>
        <strain evidence="5 6">CGMCC 1.5364</strain>
    </source>
</reference>
<feature type="region of interest" description="Disordered" evidence="1">
    <location>
        <begin position="298"/>
        <end position="322"/>
    </location>
</feature>
<dbReference type="EMBL" id="VLKU01000002">
    <property type="protein sequence ID" value="TWI37014.1"/>
    <property type="molecule type" value="Genomic_DNA"/>
</dbReference>
<feature type="domain" description="TPM" evidence="4">
    <location>
        <begin position="49"/>
        <end position="175"/>
    </location>
</feature>
<evidence type="ECO:0000256" key="3">
    <source>
        <dbReference type="SAM" id="SignalP"/>
    </source>
</evidence>
<name>A0A562NXU4_9RHOB</name>
<gene>
    <name evidence="5" type="ORF">IQ24_00804</name>
</gene>
<dbReference type="AlphaFoldDB" id="A0A562NXU4"/>
<evidence type="ECO:0000313" key="5">
    <source>
        <dbReference type="EMBL" id="TWI37014.1"/>
    </source>
</evidence>
<keyword evidence="2" id="KW-0472">Membrane</keyword>
<protein>
    <recommendedName>
        <fullName evidence="4">TPM domain-containing protein</fullName>
    </recommendedName>
</protein>
<sequence length="322" mass="34445">MQLPRRIRLLPVLALLALLLPASMAIAQNAAPAPQAEAQGLPQWQHTSVNDFARVLTPEDTRAIDEALIRLHDETGVEGTVVTLRDRRQFGGTDGLEPFATRLFNTWGVGDAQTNLGFMLLVLTDNHEARIELGKGFSTEADILAQDIMRNTVLPAFREDRMSQGIRDGTMAAIDLIARPVAAGQPLASRASGGNALLDNAVPVVTFGFIGFVIFMIIRRALGRNRCPKCGHRGLVTSSAPVETPLPDGGHLVSQTHQTRRCPACGWQDERQIPSPQIMYYGPTGAYLRSERNGAARAGLRGGSSSGFGGGSSSGGGASGRW</sequence>
<feature type="signal peptide" evidence="3">
    <location>
        <begin position="1"/>
        <end position="27"/>
    </location>
</feature>
<accession>A0A562NXU4</accession>
<dbReference type="Pfam" id="PF04536">
    <property type="entry name" value="TPM_phosphatase"/>
    <property type="match status" value="1"/>
</dbReference>
<dbReference type="InterPro" id="IPR007621">
    <property type="entry name" value="TPM_dom"/>
</dbReference>
<keyword evidence="2" id="KW-1133">Transmembrane helix</keyword>
<dbReference type="PANTHER" id="PTHR30373">
    <property type="entry name" value="UPF0603 PROTEIN YGCG"/>
    <property type="match status" value="1"/>
</dbReference>
<evidence type="ECO:0000256" key="1">
    <source>
        <dbReference type="SAM" id="MobiDB-lite"/>
    </source>
</evidence>
<dbReference type="Proteomes" id="UP000316225">
    <property type="component" value="Unassembled WGS sequence"/>
</dbReference>
<dbReference type="PANTHER" id="PTHR30373:SF2">
    <property type="entry name" value="UPF0603 PROTEIN YGCG"/>
    <property type="match status" value="1"/>
</dbReference>
<keyword evidence="2" id="KW-0812">Transmembrane</keyword>